<comment type="caution">
    <text evidence="1">The sequence shown here is derived from an EMBL/GenBank/DDBJ whole genome shotgun (WGS) entry which is preliminary data.</text>
</comment>
<accession>A0ABT0X754</accession>
<proteinExistence type="predicted"/>
<dbReference type="Proteomes" id="UP001167160">
    <property type="component" value="Unassembled WGS sequence"/>
</dbReference>
<evidence type="ECO:0000313" key="2">
    <source>
        <dbReference type="Proteomes" id="UP001167160"/>
    </source>
</evidence>
<dbReference type="RefSeq" id="WP_251414172.1">
    <property type="nucleotide sequence ID" value="NZ_JAMQGM010000026.1"/>
</dbReference>
<keyword evidence="2" id="KW-1185">Reference proteome</keyword>
<reference evidence="1" key="1">
    <citation type="journal article" date="2023" name="Int. J. Syst. Evol. Microbiol.">
        <title>Streptomyces meridianus sp. nov. isolated from brackish water of the Tagus estuary in Alcochete, Portugal.</title>
        <authorList>
            <person name="Santos J.D.N."/>
            <person name="Klimek D."/>
            <person name="Calusinska M."/>
            <person name="Lobo Da Cunha A."/>
            <person name="Catita J."/>
            <person name="Goncalves H."/>
            <person name="Gonzalez I."/>
            <person name="Reyes F."/>
            <person name="Lage O.M."/>
        </authorList>
    </citation>
    <scope>NUCLEOTIDE SEQUENCE</scope>
    <source>
        <strain evidence="1">MTZ3.1</strain>
    </source>
</reference>
<dbReference type="EMBL" id="JAMQGM010000026">
    <property type="protein sequence ID" value="MCM2578145.1"/>
    <property type="molecule type" value="Genomic_DNA"/>
</dbReference>
<sequence>MPLAYPGRALTEPALLTDRTLLELLATPAPLRAWRVLGRGPRAVRPRRELDRVLSRLGQATTEHRRPVIGVGANASPDRLRRKLAAAGRPWAVPMVPVRVSGVALGCSGHISRGGYVAAAPYADACAEATFVVSWLDDDQLRTVDVSEFPNYRRALLPGERFAMILPSGERLAAAHLYVSVHGVLADAGGRPVPGGGPQADLLSMLLGASARLRELLGPGPDAWVAKAGADRSVREQGTRLLREEGRVPARNDFAEYG</sequence>
<organism evidence="1 2">
    <name type="scientific">Streptomyces meridianus</name>
    <dbReference type="NCBI Taxonomy" id="2938945"/>
    <lineage>
        <taxon>Bacteria</taxon>
        <taxon>Bacillati</taxon>
        <taxon>Actinomycetota</taxon>
        <taxon>Actinomycetes</taxon>
        <taxon>Kitasatosporales</taxon>
        <taxon>Streptomycetaceae</taxon>
        <taxon>Streptomyces</taxon>
    </lineage>
</organism>
<protein>
    <submittedName>
        <fullName evidence="1">Uncharacterized protein</fullName>
    </submittedName>
</protein>
<name>A0ABT0X754_9ACTN</name>
<gene>
    <name evidence="1" type="ORF">M1E25_12395</name>
</gene>
<evidence type="ECO:0000313" key="1">
    <source>
        <dbReference type="EMBL" id="MCM2578145.1"/>
    </source>
</evidence>